<accession>A0A9D2JDW9</accession>
<evidence type="ECO:0000256" key="1">
    <source>
        <dbReference type="SAM" id="MobiDB-lite"/>
    </source>
</evidence>
<dbReference type="PROSITE" id="PS52050">
    <property type="entry name" value="WYL"/>
    <property type="match status" value="1"/>
</dbReference>
<evidence type="ECO:0000259" key="2">
    <source>
        <dbReference type="Pfam" id="PF13280"/>
    </source>
</evidence>
<proteinExistence type="predicted"/>
<comment type="caution">
    <text evidence="3">The sequence shown here is derived from an EMBL/GenBank/DDBJ whole genome shotgun (WGS) entry which is preliminary data.</text>
</comment>
<reference evidence="3" key="1">
    <citation type="journal article" date="2021" name="PeerJ">
        <title>Extensive microbial diversity within the chicken gut microbiome revealed by metagenomics and culture.</title>
        <authorList>
            <person name="Gilroy R."/>
            <person name="Ravi A."/>
            <person name="Getino M."/>
            <person name="Pursley I."/>
            <person name="Horton D.L."/>
            <person name="Alikhan N.F."/>
            <person name="Baker D."/>
            <person name="Gharbi K."/>
            <person name="Hall N."/>
            <person name="Watson M."/>
            <person name="Adriaenssens E.M."/>
            <person name="Foster-Nyarko E."/>
            <person name="Jarju S."/>
            <person name="Secka A."/>
            <person name="Antonio M."/>
            <person name="Oren A."/>
            <person name="Chaudhuri R.R."/>
            <person name="La Ragione R."/>
            <person name="Hildebrand F."/>
            <person name="Pallen M.J."/>
        </authorList>
    </citation>
    <scope>NUCLEOTIDE SEQUENCE</scope>
    <source>
        <strain evidence="3">ChiHjej12B11-14209</strain>
    </source>
</reference>
<organism evidence="3 4">
    <name type="scientific">Candidatus Olsenella pullistercoris</name>
    <dbReference type="NCBI Taxonomy" id="2838712"/>
    <lineage>
        <taxon>Bacteria</taxon>
        <taxon>Bacillati</taxon>
        <taxon>Actinomycetota</taxon>
        <taxon>Coriobacteriia</taxon>
        <taxon>Coriobacteriales</taxon>
        <taxon>Atopobiaceae</taxon>
        <taxon>Olsenella</taxon>
    </lineage>
</organism>
<dbReference type="InterPro" id="IPR051534">
    <property type="entry name" value="CBASS_pafABC_assoc_protein"/>
</dbReference>
<protein>
    <submittedName>
        <fullName evidence="3">WYL domain-containing protein</fullName>
    </submittedName>
</protein>
<feature type="region of interest" description="Disordered" evidence="1">
    <location>
        <begin position="209"/>
        <end position="230"/>
    </location>
</feature>
<dbReference type="EMBL" id="DXBM01000063">
    <property type="protein sequence ID" value="HIZ46865.1"/>
    <property type="molecule type" value="Genomic_DNA"/>
</dbReference>
<dbReference type="Proteomes" id="UP000824062">
    <property type="component" value="Unassembled WGS sequence"/>
</dbReference>
<gene>
    <name evidence="3" type="ORF">IAA19_07615</name>
</gene>
<dbReference type="PANTHER" id="PTHR34580">
    <property type="match status" value="1"/>
</dbReference>
<name>A0A9D2JDW9_9ACTN</name>
<dbReference type="AlphaFoldDB" id="A0A9D2JDW9"/>
<dbReference type="InterPro" id="IPR026881">
    <property type="entry name" value="WYL_dom"/>
</dbReference>
<dbReference type="PANTHER" id="PTHR34580:SF3">
    <property type="entry name" value="PROTEIN PAFB"/>
    <property type="match status" value="1"/>
</dbReference>
<feature type="domain" description="WYL" evidence="2">
    <location>
        <begin position="148"/>
        <end position="215"/>
    </location>
</feature>
<evidence type="ECO:0000313" key="3">
    <source>
        <dbReference type="EMBL" id="HIZ46865.1"/>
    </source>
</evidence>
<reference evidence="3" key="2">
    <citation type="submission" date="2021-04" db="EMBL/GenBank/DDBJ databases">
        <authorList>
            <person name="Gilroy R."/>
        </authorList>
    </citation>
    <scope>NUCLEOTIDE SEQUENCE</scope>
    <source>
        <strain evidence="3">ChiHjej12B11-14209</strain>
    </source>
</reference>
<feature type="compositionally biased region" description="Basic and acidic residues" evidence="1">
    <location>
        <begin position="209"/>
        <end position="222"/>
    </location>
</feature>
<sequence>MSARPREAGRPGALDEARELVALVASLSEAGDALTLDAVSSRLGVSPERAATLIELVLTAAGAEGARLPLVEDPDGVTLAFSQGMRGRRLRLTRAETIALAAALESLGVPDDDPLRRRLEDCTSEEPVSENLVERLLGSADAPRASAIEACADALARRCDLAFSYRKPSLGGESEERLVSPRRLHLEDGTWYLDALDLRRQEERTFRLDRMDHPEPRPRATADEGSAGPREQRLVRLAFSDERYLSLLPWHDLRPAGRDERTGAALFDTPHFGGTWLARMVAACGGSCTTTDPELARQVRDYARSELEDLPRDCS</sequence>
<dbReference type="Pfam" id="PF13280">
    <property type="entry name" value="WYL"/>
    <property type="match status" value="1"/>
</dbReference>
<dbReference type="PIRSF" id="PIRSF016838">
    <property type="entry name" value="PafC"/>
    <property type="match status" value="1"/>
</dbReference>
<evidence type="ECO:0000313" key="4">
    <source>
        <dbReference type="Proteomes" id="UP000824062"/>
    </source>
</evidence>
<dbReference type="InterPro" id="IPR028349">
    <property type="entry name" value="PafC-like"/>
</dbReference>